<keyword evidence="2 7" id="KW-0813">Transport</keyword>
<sequence length="325" mass="35200">MPSYLIRRLLSAAAILLLITAVTFFLFFQIPRDPARMACGQLCTPETLATIRHNMGIDQPVYLQFWQYVSGIFAGRTIGDNPCPAPCLGYSYVNQQPVLDLITAKFPATASVVVGVVAIFLTVGVGAGMLAAWRRGSWLDKAVSGFALVGAAVQIYWLGIVATYLLVDQTRLLPRPQYVPLTEDPAAWFGGLILPWAVCAIIYIATYSRYTRSSMIDTLGEEYVRTARAKGLPQHTVFFKYAFRGALTPIVTLLGLDLGVLFGGALITETTFNIPGIGQLAVKSVTEQDLPAMMAVTLVAAAALVLFTVVVDIAYAVIDPRVRAS</sequence>
<dbReference type="Proteomes" id="UP001596435">
    <property type="component" value="Unassembled WGS sequence"/>
</dbReference>
<dbReference type="CDD" id="cd06261">
    <property type="entry name" value="TM_PBP2"/>
    <property type="match status" value="1"/>
</dbReference>
<feature type="domain" description="ABC transmembrane type-1" evidence="8">
    <location>
        <begin position="106"/>
        <end position="315"/>
    </location>
</feature>
<feature type="transmembrane region" description="Helical" evidence="7">
    <location>
        <begin position="186"/>
        <end position="205"/>
    </location>
</feature>
<dbReference type="SUPFAM" id="SSF161098">
    <property type="entry name" value="MetI-like"/>
    <property type="match status" value="1"/>
</dbReference>
<gene>
    <name evidence="9" type="ORF">ACFQMG_26370</name>
</gene>
<dbReference type="Pfam" id="PF00528">
    <property type="entry name" value="BPD_transp_1"/>
    <property type="match status" value="1"/>
</dbReference>
<keyword evidence="4 7" id="KW-0812">Transmembrane</keyword>
<evidence type="ECO:0000259" key="8">
    <source>
        <dbReference type="PROSITE" id="PS50928"/>
    </source>
</evidence>
<protein>
    <submittedName>
        <fullName evidence="9">ABC transporter permease</fullName>
    </submittedName>
</protein>
<name>A0ABW2G0T6_9ACTN</name>
<dbReference type="InterPro" id="IPR000515">
    <property type="entry name" value="MetI-like"/>
</dbReference>
<feature type="transmembrane region" description="Helical" evidence="7">
    <location>
        <begin position="250"/>
        <end position="272"/>
    </location>
</feature>
<evidence type="ECO:0000313" key="10">
    <source>
        <dbReference type="Proteomes" id="UP001596435"/>
    </source>
</evidence>
<proteinExistence type="inferred from homology"/>
<keyword evidence="6 7" id="KW-0472">Membrane</keyword>
<comment type="similarity">
    <text evidence="7">Belongs to the binding-protein-dependent transport system permease family.</text>
</comment>
<organism evidence="9 10">
    <name type="scientific">Kitasatospora paranensis</name>
    <dbReference type="NCBI Taxonomy" id="258053"/>
    <lineage>
        <taxon>Bacteria</taxon>
        <taxon>Bacillati</taxon>
        <taxon>Actinomycetota</taxon>
        <taxon>Actinomycetes</taxon>
        <taxon>Kitasatosporales</taxon>
        <taxon>Streptomycetaceae</taxon>
        <taxon>Kitasatospora</taxon>
    </lineage>
</organism>
<comment type="subcellular location">
    <subcellularLocation>
        <location evidence="1 7">Cell membrane</location>
        <topology evidence="1 7">Multi-pass membrane protein</topology>
    </subcellularLocation>
</comment>
<keyword evidence="3" id="KW-1003">Cell membrane</keyword>
<dbReference type="Pfam" id="PF19300">
    <property type="entry name" value="BPD_transp_1_N"/>
    <property type="match status" value="1"/>
</dbReference>
<evidence type="ECO:0000256" key="7">
    <source>
        <dbReference type="RuleBase" id="RU363032"/>
    </source>
</evidence>
<dbReference type="RefSeq" id="WP_345703977.1">
    <property type="nucleotide sequence ID" value="NZ_BAABKV010000001.1"/>
</dbReference>
<evidence type="ECO:0000256" key="4">
    <source>
        <dbReference type="ARBA" id="ARBA00022692"/>
    </source>
</evidence>
<dbReference type="InterPro" id="IPR035906">
    <property type="entry name" value="MetI-like_sf"/>
</dbReference>
<keyword evidence="5 7" id="KW-1133">Transmembrane helix</keyword>
<evidence type="ECO:0000256" key="3">
    <source>
        <dbReference type="ARBA" id="ARBA00022475"/>
    </source>
</evidence>
<dbReference type="PANTHER" id="PTHR43163">
    <property type="entry name" value="DIPEPTIDE TRANSPORT SYSTEM PERMEASE PROTEIN DPPB-RELATED"/>
    <property type="match status" value="1"/>
</dbReference>
<evidence type="ECO:0000256" key="6">
    <source>
        <dbReference type="ARBA" id="ARBA00023136"/>
    </source>
</evidence>
<evidence type="ECO:0000256" key="5">
    <source>
        <dbReference type="ARBA" id="ARBA00022989"/>
    </source>
</evidence>
<evidence type="ECO:0000256" key="1">
    <source>
        <dbReference type="ARBA" id="ARBA00004651"/>
    </source>
</evidence>
<dbReference type="EMBL" id="JBHTAJ010000059">
    <property type="protein sequence ID" value="MFC7183080.1"/>
    <property type="molecule type" value="Genomic_DNA"/>
</dbReference>
<feature type="transmembrane region" description="Helical" evidence="7">
    <location>
        <begin position="9"/>
        <end position="28"/>
    </location>
</feature>
<keyword evidence="10" id="KW-1185">Reference proteome</keyword>
<dbReference type="InterPro" id="IPR045621">
    <property type="entry name" value="BPD_transp_1_N"/>
</dbReference>
<evidence type="ECO:0000256" key="2">
    <source>
        <dbReference type="ARBA" id="ARBA00022448"/>
    </source>
</evidence>
<feature type="transmembrane region" description="Helical" evidence="7">
    <location>
        <begin position="108"/>
        <end position="133"/>
    </location>
</feature>
<accession>A0ABW2G0T6</accession>
<reference evidence="10" key="1">
    <citation type="journal article" date="2019" name="Int. J. Syst. Evol. Microbiol.">
        <title>The Global Catalogue of Microorganisms (GCM) 10K type strain sequencing project: providing services to taxonomists for standard genome sequencing and annotation.</title>
        <authorList>
            <consortium name="The Broad Institute Genomics Platform"/>
            <consortium name="The Broad Institute Genome Sequencing Center for Infectious Disease"/>
            <person name="Wu L."/>
            <person name="Ma J."/>
        </authorList>
    </citation>
    <scope>NUCLEOTIDE SEQUENCE [LARGE SCALE GENOMIC DNA]</scope>
    <source>
        <strain evidence="10">CGMCC 1.12859</strain>
    </source>
</reference>
<dbReference type="Gene3D" id="1.10.3720.10">
    <property type="entry name" value="MetI-like"/>
    <property type="match status" value="1"/>
</dbReference>
<feature type="transmembrane region" description="Helical" evidence="7">
    <location>
        <begin position="292"/>
        <end position="318"/>
    </location>
</feature>
<dbReference type="PANTHER" id="PTHR43163:SF6">
    <property type="entry name" value="DIPEPTIDE TRANSPORT SYSTEM PERMEASE PROTEIN DPPB-RELATED"/>
    <property type="match status" value="1"/>
</dbReference>
<evidence type="ECO:0000313" key="9">
    <source>
        <dbReference type="EMBL" id="MFC7183080.1"/>
    </source>
</evidence>
<dbReference type="PROSITE" id="PS50928">
    <property type="entry name" value="ABC_TM1"/>
    <property type="match status" value="1"/>
</dbReference>
<feature type="transmembrane region" description="Helical" evidence="7">
    <location>
        <begin position="145"/>
        <end position="166"/>
    </location>
</feature>
<comment type="caution">
    <text evidence="9">The sequence shown here is derived from an EMBL/GenBank/DDBJ whole genome shotgun (WGS) entry which is preliminary data.</text>
</comment>